<gene>
    <name evidence="1" type="ORF">BV22DRAFT_1134586</name>
</gene>
<reference evidence="1" key="1">
    <citation type="journal article" date="2021" name="New Phytol.">
        <title>Evolutionary innovations through gain and loss of genes in the ectomycorrhizal Boletales.</title>
        <authorList>
            <person name="Wu G."/>
            <person name="Miyauchi S."/>
            <person name="Morin E."/>
            <person name="Kuo A."/>
            <person name="Drula E."/>
            <person name="Varga T."/>
            <person name="Kohler A."/>
            <person name="Feng B."/>
            <person name="Cao Y."/>
            <person name="Lipzen A."/>
            <person name="Daum C."/>
            <person name="Hundley H."/>
            <person name="Pangilinan J."/>
            <person name="Johnson J."/>
            <person name="Barry K."/>
            <person name="LaButti K."/>
            <person name="Ng V."/>
            <person name="Ahrendt S."/>
            <person name="Min B."/>
            <person name="Choi I.G."/>
            <person name="Park H."/>
            <person name="Plett J.M."/>
            <person name="Magnuson J."/>
            <person name="Spatafora J.W."/>
            <person name="Nagy L.G."/>
            <person name="Henrissat B."/>
            <person name="Grigoriev I.V."/>
            <person name="Yang Z.L."/>
            <person name="Xu J."/>
            <person name="Martin F.M."/>
        </authorList>
    </citation>
    <scope>NUCLEOTIDE SEQUENCE</scope>
    <source>
        <strain evidence="1">KUC20120723A-06</strain>
    </source>
</reference>
<name>A0ACB8AYW5_9AGAM</name>
<proteinExistence type="predicted"/>
<evidence type="ECO:0000313" key="2">
    <source>
        <dbReference type="Proteomes" id="UP000790709"/>
    </source>
</evidence>
<comment type="caution">
    <text evidence="1">The sequence shown here is derived from an EMBL/GenBank/DDBJ whole genome shotgun (WGS) entry which is preliminary data.</text>
</comment>
<sequence>MSTPYQFAINNWHDEHASWLRSIDSKSDETLKDIVEAARKVMKKQALAIASAVAVPPVNINPTAAPSPHVPPSDDNSFFSSPPQLQVPPLGPAFQPVPIPVSTTIRTLPHSCIAGSLAVRAWRGTIERLLPQSESESSIPKLYVSARTAEDAAQGLFNHLKALYSDTWVSSGDIFVPPDVQVGNCTFESLMTLDRTITLGLGIGHGPQLSTWLSLLHLVTSSSCHWVCINNGFYVPPTTDDLIAFKVYGLILRLALLWEMDTLPISPSVLMFLLKGYDAAVAPAFLSAVAPEITERIGSWLPRIISDATGNRFCDVSFGQDPFNIIMEIDNSTNIDRVRQLIDPLDHIALTPSIVSQLVFGTQCFRENPQHPILTALKSGLHCMLDNETSLVNSFGGSTELIILALLEPDYHNLDDESANQDSSTSGLNYPALARSWMDQFSRYLQGAGHPVNDPSNHTPGQELVAHDLLFCSRLVLRSVCALEYMPLNCFDRIRVNFQKPLPVGWTSDSVGLKIHTCFTSIDVHLCHQTATITGQDVPNDTSVSTPFDRWIHSAFDMQADTYTAS</sequence>
<protein>
    <submittedName>
        <fullName evidence="1">Uncharacterized protein</fullName>
    </submittedName>
</protein>
<accession>A0ACB8AYW5</accession>
<organism evidence="1 2">
    <name type="scientific">Leucogyrophana mollusca</name>
    <dbReference type="NCBI Taxonomy" id="85980"/>
    <lineage>
        <taxon>Eukaryota</taxon>
        <taxon>Fungi</taxon>
        <taxon>Dikarya</taxon>
        <taxon>Basidiomycota</taxon>
        <taxon>Agaricomycotina</taxon>
        <taxon>Agaricomycetes</taxon>
        <taxon>Agaricomycetidae</taxon>
        <taxon>Boletales</taxon>
        <taxon>Boletales incertae sedis</taxon>
        <taxon>Leucogyrophana</taxon>
    </lineage>
</organism>
<keyword evidence="2" id="KW-1185">Reference proteome</keyword>
<evidence type="ECO:0000313" key="1">
    <source>
        <dbReference type="EMBL" id="KAH7918455.1"/>
    </source>
</evidence>
<dbReference type="EMBL" id="MU266785">
    <property type="protein sequence ID" value="KAH7918455.1"/>
    <property type="molecule type" value="Genomic_DNA"/>
</dbReference>
<dbReference type="Proteomes" id="UP000790709">
    <property type="component" value="Unassembled WGS sequence"/>
</dbReference>